<dbReference type="PROSITE" id="PS50891">
    <property type="entry name" value="LOB"/>
    <property type="match status" value="1"/>
</dbReference>
<gene>
    <name evidence="3" type="ORF">DCAR_021275</name>
</gene>
<protein>
    <recommendedName>
        <fullName evidence="2">LOB domain-containing protein</fullName>
    </recommendedName>
</protein>
<evidence type="ECO:0000313" key="3">
    <source>
        <dbReference type="EMBL" id="KZM91360.1"/>
    </source>
</evidence>
<comment type="caution">
    <text evidence="3">The sequence shown here is derived from an EMBL/GenBank/DDBJ whole genome shotgun (WGS) entry which is preliminary data.</text>
</comment>
<evidence type="ECO:0000256" key="1">
    <source>
        <dbReference type="ARBA" id="ARBA00005474"/>
    </source>
</evidence>
<dbReference type="PANTHER" id="PTHR31301">
    <property type="entry name" value="LOB DOMAIN-CONTAINING PROTEIN 4-RELATED"/>
    <property type="match status" value="1"/>
</dbReference>
<dbReference type="PANTHER" id="PTHR31301:SF19">
    <property type="entry name" value="LOB DOMAIN-CONTAINING PROTEIN 2"/>
    <property type="match status" value="1"/>
</dbReference>
<proteinExistence type="inferred from homology"/>
<organism evidence="3">
    <name type="scientific">Daucus carota subsp. sativus</name>
    <name type="common">Carrot</name>
    <dbReference type="NCBI Taxonomy" id="79200"/>
    <lineage>
        <taxon>Eukaryota</taxon>
        <taxon>Viridiplantae</taxon>
        <taxon>Streptophyta</taxon>
        <taxon>Embryophyta</taxon>
        <taxon>Tracheophyta</taxon>
        <taxon>Spermatophyta</taxon>
        <taxon>Magnoliopsida</taxon>
        <taxon>eudicotyledons</taxon>
        <taxon>Gunneridae</taxon>
        <taxon>Pentapetalae</taxon>
        <taxon>asterids</taxon>
        <taxon>campanulids</taxon>
        <taxon>Apiales</taxon>
        <taxon>Apiaceae</taxon>
        <taxon>Apioideae</taxon>
        <taxon>Scandiceae</taxon>
        <taxon>Daucinae</taxon>
        <taxon>Daucus</taxon>
        <taxon>Daucus sect. Daucus</taxon>
    </lineage>
</organism>
<evidence type="ECO:0000259" key="2">
    <source>
        <dbReference type="PROSITE" id="PS50891"/>
    </source>
</evidence>
<accession>A0A161ZWG1</accession>
<feature type="domain" description="LOB" evidence="2">
    <location>
        <begin position="9"/>
        <end position="110"/>
    </location>
</feature>
<dbReference type="Gramene" id="KZM91360">
    <property type="protein sequence ID" value="KZM91360"/>
    <property type="gene ID" value="DCAR_021275"/>
</dbReference>
<dbReference type="STRING" id="79200.A0A161ZWG1"/>
<dbReference type="EMBL" id="LNRQ01000006">
    <property type="protein sequence ID" value="KZM91360.1"/>
    <property type="molecule type" value="Genomic_DNA"/>
</dbReference>
<dbReference type="AlphaFoldDB" id="A0A161ZWG1"/>
<comment type="similarity">
    <text evidence="1">Belongs to the LOB domain-containing protein family.</text>
</comment>
<sequence length="335" mass="37040">MQRDNGPPAGCASCRHQHKKCNESCVLAPYLTLDKNLEFQAVHKVFGVGNVAKIVKSLDVEDRGRAVESLVWEANCRQNDPVLGSYGEFMRLSEELNKYRTLYWNNIHAQGNMSMNMNANVSVAVLPANSYAGYGYPTMQSAGALRGEIGYPTMQSAGALRGEIGYPTMQSAGALRGEIGYDYPYVQGTDGFKEESNRSALSLPLQYGVQINENLKDGSNDGSVIVPQRYSTRGAVVASSDITIHELLLSSNEFTGSDHVDNSITASPQLQRIPNKDPARKGHKWQYFNIYRSKVYFKCLAFGIQMTRLFYTKSALTFDWDNSVGCSSASNNEFV</sequence>
<reference evidence="3" key="1">
    <citation type="journal article" date="2016" name="Nat. Genet.">
        <title>A high-quality carrot genome assembly provides new insights into carotenoid accumulation and asterid genome evolution.</title>
        <authorList>
            <person name="Iorizzo M."/>
            <person name="Ellison S."/>
            <person name="Senalik D."/>
            <person name="Zeng P."/>
            <person name="Satapoomin P."/>
            <person name="Huang J."/>
            <person name="Bowman M."/>
            <person name="Iovene M."/>
            <person name="Sanseverino W."/>
            <person name="Cavagnaro P."/>
            <person name="Yildiz M."/>
            <person name="Macko-Podgorni A."/>
            <person name="Moranska E."/>
            <person name="Grzebelus E."/>
            <person name="Grzebelus D."/>
            <person name="Ashrafi H."/>
            <person name="Zheng Z."/>
            <person name="Cheng S."/>
            <person name="Spooner D."/>
            <person name="Van Deynze A."/>
            <person name="Simon P."/>
        </authorList>
    </citation>
    <scope>NUCLEOTIDE SEQUENCE [LARGE SCALE GENOMIC DNA]</scope>
    <source>
        <tissue evidence="3">Leaf</tissue>
    </source>
</reference>
<name>A0A161ZWG1_DAUCS</name>
<dbReference type="Pfam" id="PF03195">
    <property type="entry name" value="LOB"/>
    <property type="match status" value="1"/>
</dbReference>
<dbReference type="InterPro" id="IPR004883">
    <property type="entry name" value="LOB"/>
</dbReference>